<feature type="transmembrane region" description="Helical" evidence="1">
    <location>
        <begin position="271"/>
        <end position="294"/>
    </location>
</feature>
<gene>
    <name evidence="2" type="ORF">SAMN02745245_01114</name>
</gene>
<accession>A0A1M5S4L4</accession>
<feature type="transmembrane region" description="Helical" evidence="1">
    <location>
        <begin position="21"/>
        <end position="37"/>
    </location>
</feature>
<proteinExistence type="predicted"/>
<feature type="transmembrane region" description="Helical" evidence="1">
    <location>
        <begin position="239"/>
        <end position="259"/>
    </location>
</feature>
<feature type="transmembrane region" description="Helical" evidence="1">
    <location>
        <begin position="57"/>
        <end position="74"/>
    </location>
</feature>
<feature type="transmembrane region" description="Helical" evidence="1">
    <location>
        <begin position="95"/>
        <end position="117"/>
    </location>
</feature>
<keyword evidence="1" id="KW-0812">Transmembrane</keyword>
<feature type="transmembrane region" description="Helical" evidence="1">
    <location>
        <begin position="199"/>
        <end position="218"/>
    </location>
</feature>
<dbReference type="OrthoDB" id="9809196at2"/>
<dbReference type="Proteomes" id="UP000184032">
    <property type="component" value="Unassembled WGS sequence"/>
</dbReference>
<evidence type="ECO:0000313" key="2">
    <source>
        <dbReference type="EMBL" id="SHH33424.1"/>
    </source>
</evidence>
<dbReference type="Pfam" id="PF13687">
    <property type="entry name" value="DUF4153"/>
    <property type="match status" value="1"/>
</dbReference>
<evidence type="ECO:0008006" key="4">
    <source>
        <dbReference type="Google" id="ProtNLM"/>
    </source>
</evidence>
<keyword evidence="1" id="KW-1133">Transmembrane helix</keyword>
<dbReference type="InterPro" id="IPR025291">
    <property type="entry name" value="DUF4153"/>
</dbReference>
<name>A0A1M5S4L4_9FIRM</name>
<feature type="transmembrane region" description="Helical" evidence="1">
    <location>
        <begin position="129"/>
        <end position="151"/>
    </location>
</feature>
<organism evidence="2 3">
    <name type="scientific">Anaerosphaera aminiphila DSM 21120</name>
    <dbReference type="NCBI Taxonomy" id="1120995"/>
    <lineage>
        <taxon>Bacteria</taxon>
        <taxon>Bacillati</taxon>
        <taxon>Bacillota</taxon>
        <taxon>Tissierellia</taxon>
        <taxon>Tissierellales</taxon>
        <taxon>Peptoniphilaceae</taxon>
        <taxon>Anaerosphaera</taxon>
    </lineage>
</organism>
<keyword evidence="3" id="KW-1185">Reference proteome</keyword>
<dbReference type="AlphaFoldDB" id="A0A1M5S4L4"/>
<dbReference type="RefSeq" id="WP_073184539.1">
    <property type="nucleotide sequence ID" value="NZ_FQXI01000006.1"/>
</dbReference>
<reference evidence="2 3" key="1">
    <citation type="submission" date="2016-11" db="EMBL/GenBank/DDBJ databases">
        <authorList>
            <person name="Jaros S."/>
            <person name="Januszkiewicz K."/>
            <person name="Wedrychowicz H."/>
        </authorList>
    </citation>
    <scope>NUCLEOTIDE SEQUENCE [LARGE SCALE GENOMIC DNA]</scope>
    <source>
        <strain evidence="2 3">DSM 21120</strain>
    </source>
</reference>
<dbReference type="EMBL" id="FQXI01000006">
    <property type="protein sequence ID" value="SHH33424.1"/>
    <property type="molecule type" value="Genomic_DNA"/>
</dbReference>
<feature type="transmembrane region" description="Helical" evidence="1">
    <location>
        <begin position="306"/>
        <end position="324"/>
    </location>
</feature>
<feature type="transmembrane region" description="Helical" evidence="1">
    <location>
        <begin position="163"/>
        <end position="187"/>
    </location>
</feature>
<dbReference type="STRING" id="1120995.SAMN02745245_01114"/>
<evidence type="ECO:0000313" key="3">
    <source>
        <dbReference type="Proteomes" id="UP000184032"/>
    </source>
</evidence>
<feature type="transmembrane region" description="Helical" evidence="1">
    <location>
        <begin position="361"/>
        <end position="384"/>
    </location>
</feature>
<feature type="transmembrane region" description="Helical" evidence="1">
    <location>
        <begin position="336"/>
        <end position="354"/>
    </location>
</feature>
<evidence type="ECO:0000256" key="1">
    <source>
        <dbReference type="SAM" id="Phobius"/>
    </source>
</evidence>
<protein>
    <recommendedName>
        <fullName evidence="4">DUF4153 domain-containing protein</fullName>
    </recommendedName>
</protein>
<keyword evidence="1" id="KW-0472">Membrane</keyword>
<sequence>MKLVYKIKNTLNKTKLSFERFPLPMACILLSALFFILEIKNYSNVDTVKDAVLNMSYMKLGYLFLISTFVYIFLKMLNEGLVGSSTTVEQLKKIRVLNIALYILSIPLLYSIYRLFISEDQRLFLYENFYGYFGLLLFFIVSSFYISKAFFHKDYVAYMIKIFMSICISVSYSIVLFLGLCAIYYACEKLLGVQVNMNLYAYTAIVVFLPFNLGVYLANIPSARESFNNYNLTRAVKVLITYILIPIFSIYLIILYLYFGKMLLNKTLFKGMVTSLVLWYSIFSVGFLFVLGMIKDSSFIKTFKKLFPIAMLPVLFVMFISIGLRINQYGFTENRYFVVVTGIFVAVTMIYYIFLDEGSYITVPIFLSFLILVSTVGPISAYSISRNSQNSRFEKVLVKNNMIKGNKILGNTNVSKEDRETIVDIVTYMFNNHRPWELKYIPKDFELVEEDFEEVFGFKPDVNSDEITSTNYYFEHNKALDIDGYSKIMSFSVGNEIEEENIKTVGNYRVSVSGDNVAVDYFDKSDVFNLTNINSKEVFDKVKALEKSKGIIDPEDISISGVSHGIKYKIIFTNLNQYAVTEKDRTFNMDFYLLVNNSLLISKNNL</sequence>